<accession>A0A267H8D4</accession>
<dbReference type="PANTHER" id="PTHR13800:SF41">
    <property type="entry name" value="PROTEIN CED-11"/>
    <property type="match status" value="1"/>
</dbReference>
<feature type="transmembrane region" description="Helical" evidence="3">
    <location>
        <begin position="844"/>
        <end position="865"/>
    </location>
</feature>
<feature type="repeat" description="ANK" evidence="1">
    <location>
        <begin position="143"/>
        <end position="168"/>
    </location>
</feature>
<dbReference type="Pfam" id="PF12796">
    <property type="entry name" value="Ank_2"/>
    <property type="match status" value="1"/>
</dbReference>
<keyword evidence="1" id="KW-0040">ANK repeat</keyword>
<dbReference type="Proteomes" id="UP000215902">
    <property type="component" value="Unassembled WGS sequence"/>
</dbReference>
<feature type="region of interest" description="Disordered" evidence="2">
    <location>
        <begin position="453"/>
        <end position="476"/>
    </location>
</feature>
<evidence type="ECO:0000313" key="5">
    <source>
        <dbReference type="Proteomes" id="UP000215902"/>
    </source>
</evidence>
<dbReference type="InterPro" id="IPR002110">
    <property type="entry name" value="Ankyrin_rpt"/>
</dbReference>
<dbReference type="EMBL" id="NIVC01000006">
    <property type="protein sequence ID" value="PAA94558.1"/>
    <property type="molecule type" value="Genomic_DNA"/>
</dbReference>
<organism evidence="4 5">
    <name type="scientific">Macrostomum lignano</name>
    <dbReference type="NCBI Taxonomy" id="282301"/>
    <lineage>
        <taxon>Eukaryota</taxon>
        <taxon>Metazoa</taxon>
        <taxon>Spiralia</taxon>
        <taxon>Lophotrochozoa</taxon>
        <taxon>Platyhelminthes</taxon>
        <taxon>Rhabditophora</taxon>
        <taxon>Macrostomorpha</taxon>
        <taxon>Macrostomida</taxon>
        <taxon>Macrostomidae</taxon>
        <taxon>Macrostomum</taxon>
    </lineage>
</organism>
<feature type="non-terminal residue" evidence="4">
    <location>
        <position position="1"/>
    </location>
</feature>
<dbReference type="Pfam" id="PF00023">
    <property type="entry name" value="Ank"/>
    <property type="match status" value="1"/>
</dbReference>
<feature type="transmembrane region" description="Helical" evidence="3">
    <location>
        <begin position="981"/>
        <end position="1002"/>
    </location>
</feature>
<proteinExistence type="predicted"/>
<sequence length="1138" mass="125072">LAIKRKAILLCCDEKRLQLHATQLLNREGEFLSPQAMSTSWSRQAEAAIADGNLRLLRRLLAEPAACPDARISGGCGLAQVAAHWGRPELLACLLAAGCPAELPDNDGDTALTEAAACGHTEVLELLLRLDRSVVNPERANRSGCTALHAACQRKHLKSARLLLDLGSARPGRLDAAGNSALHALAARSAGVLSPADACLNSHGRRPSEGFASIPNGSQQPSLSHNHQASAIDIVQLMHDMLRIDPSLSLDQVNSGGYTPLMKCVATGHWTLLPHLLRDSSTAPDSAAAATSTPRGCRNRDGFNLAHVFYAHHDDSTSSRAAASLLLRCLGPQRWAEFCAERVTTGPHAGYSCLHFACEFGRLAWLLTGLRLTGERTNRGESAVDILARRRQLVGLRQRCSGAEPSIWRQTLLLLDPVLGSPRPRPDDASRARARRLLGPLCAASDEHDSGRLFRQADDDGRDDTDKAASYESGQRYWQTGGRERRQYPLPLRLLVAAIGEDSPEAFVSLLELGHLDGAWSSGFCCDLLGYLATDGGTSALPYIGKGLAQLRPEHLNGADCLDPLDLAVSLGRSRIVEEMLLARPFDLVPSCLRVLLMCTRMRQVRHRCVADMRQSAESVLVNALNSLHDGATSEKERQRIDAYVHGEINGEGPTFSAIELPVLREGRSSVENIESAGQRYTILQLLLAAGCDEALSTRCIRMLVKRRWVANSGPLCHSCGRSNCCSAGRRGFSPSSRFILHAASLAVFTVLFTVFLLMDGDGDSASNWQQPTAISLLLVFVVDHLVLGCVIIRRTEHWWPDLSGVWRGTELLLPAILQLVSLTGLAVFGAIDPGGSGSAEYEYYLRLVLAASYVLLSIRWLYNLTVFRRTGPTVSILKTLIVDDLLPFLSIFVLVTVAFGVFFQSVLSPGGRLYRVSDNGAVKMGSIESLVEIYSRPMLVAFGEFQIDSLRPCERRSESSNCSDLAGSDCLCPHRDGLRLYLALFIHIYLFVNLALLNLLIAKFSLTVNTKAEQTFVIWNKHRIRMLCEYSVLPTLPSPFSGLSILYAKLRISNRSNCMPCRARCLRWKTRRSAETANSMTNRGGGCPNSWSHWDSFAVCRPYLKFLWLQAAKFRNRRRLFLRKVKFEADGSVRYTH</sequence>
<dbReference type="GO" id="GO:0030001">
    <property type="term" value="P:metal ion transport"/>
    <property type="evidence" value="ECO:0007669"/>
    <property type="project" value="TreeGrafter"/>
</dbReference>
<dbReference type="SMART" id="SM00248">
    <property type="entry name" value="ANK"/>
    <property type="match status" value="5"/>
</dbReference>
<feature type="transmembrane region" description="Helical" evidence="3">
    <location>
        <begin position="886"/>
        <end position="908"/>
    </location>
</feature>
<dbReference type="PROSITE" id="PS50297">
    <property type="entry name" value="ANK_REP_REGION"/>
    <property type="match status" value="1"/>
</dbReference>
<keyword evidence="5" id="KW-1185">Reference proteome</keyword>
<dbReference type="PROSITE" id="PS50088">
    <property type="entry name" value="ANK_REPEAT"/>
    <property type="match status" value="1"/>
</dbReference>
<dbReference type="InterPro" id="IPR036770">
    <property type="entry name" value="Ankyrin_rpt-contain_sf"/>
</dbReference>
<feature type="transmembrane region" description="Helical" evidence="3">
    <location>
        <begin position="739"/>
        <end position="759"/>
    </location>
</feature>
<keyword evidence="3" id="KW-1133">Transmembrane helix</keyword>
<keyword evidence="3" id="KW-0812">Transmembrane</keyword>
<dbReference type="AlphaFoldDB" id="A0A267H8D4"/>
<gene>
    <name evidence="4" type="ORF">BOX15_Mlig027181g2</name>
</gene>
<dbReference type="PANTHER" id="PTHR13800">
    <property type="entry name" value="TRANSIENT RECEPTOR POTENTIAL CATION CHANNEL, SUBFAMILY M, MEMBER 6"/>
    <property type="match status" value="1"/>
</dbReference>
<feature type="transmembrane region" description="Helical" evidence="3">
    <location>
        <begin position="813"/>
        <end position="832"/>
    </location>
</feature>
<keyword evidence="3" id="KW-0472">Membrane</keyword>
<evidence type="ECO:0000313" key="4">
    <source>
        <dbReference type="EMBL" id="PAA94558.1"/>
    </source>
</evidence>
<dbReference type="SUPFAM" id="SSF48403">
    <property type="entry name" value="Ankyrin repeat"/>
    <property type="match status" value="1"/>
</dbReference>
<protein>
    <submittedName>
        <fullName evidence="4">Uncharacterized protein</fullName>
    </submittedName>
</protein>
<comment type="caution">
    <text evidence="4">The sequence shown here is derived from an EMBL/GenBank/DDBJ whole genome shotgun (WGS) entry which is preliminary data.</text>
</comment>
<evidence type="ECO:0000256" key="2">
    <source>
        <dbReference type="SAM" id="MobiDB-lite"/>
    </source>
</evidence>
<dbReference type="Gene3D" id="1.25.40.20">
    <property type="entry name" value="Ankyrin repeat-containing domain"/>
    <property type="match status" value="2"/>
</dbReference>
<name>A0A267H8D4_9PLAT</name>
<evidence type="ECO:0000256" key="3">
    <source>
        <dbReference type="SAM" id="Phobius"/>
    </source>
</evidence>
<reference evidence="4 5" key="1">
    <citation type="submission" date="2017-06" db="EMBL/GenBank/DDBJ databases">
        <title>A platform for efficient transgenesis in Macrostomum lignano, a flatworm model organism for stem cell research.</title>
        <authorList>
            <person name="Berezikov E."/>
        </authorList>
    </citation>
    <scope>NUCLEOTIDE SEQUENCE [LARGE SCALE GENOMIC DNA]</scope>
    <source>
        <strain evidence="4">DV1</strain>
        <tissue evidence="4">Whole organism</tissue>
    </source>
</reference>
<dbReference type="InterPro" id="IPR050927">
    <property type="entry name" value="TRPM"/>
</dbReference>
<dbReference type="GO" id="GO:0005261">
    <property type="term" value="F:monoatomic cation channel activity"/>
    <property type="evidence" value="ECO:0007669"/>
    <property type="project" value="TreeGrafter"/>
</dbReference>
<evidence type="ECO:0000256" key="1">
    <source>
        <dbReference type="PROSITE-ProRule" id="PRU00023"/>
    </source>
</evidence>
<feature type="compositionally biased region" description="Basic and acidic residues" evidence="2">
    <location>
        <begin position="453"/>
        <end position="469"/>
    </location>
</feature>
<dbReference type="GO" id="GO:0005886">
    <property type="term" value="C:plasma membrane"/>
    <property type="evidence" value="ECO:0007669"/>
    <property type="project" value="TreeGrafter"/>
</dbReference>
<feature type="transmembrane region" description="Helical" evidence="3">
    <location>
        <begin position="774"/>
        <end position="793"/>
    </location>
</feature>